<proteinExistence type="predicted"/>
<name>A0A2J8I7F5_VIBDI</name>
<dbReference type="InterPro" id="IPR020023">
    <property type="entry name" value="PseG"/>
</dbReference>
<dbReference type="PROSITE" id="PS51186">
    <property type="entry name" value="GNAT"/>
    <property type="match status" value="1"/>
</dbReference>
<dbReference type="PANTHER" id="PTHR43415:SF3">
    <property type="entry name" value="GNAT-FAMILY ACETYLTRANSFERASE"/>
    <property type="match status" value="1"/>
</dbReference>
<comment type="caution">
    <text evidence="4">The sequence shown here is derived from an EMBL/GenBank/DDBJ whole genome shotgun (WGS) entry which is preliminary data.</text>
</comment>
<dbReference type="InterPro" id="IPR007235">
    <property type="entry name" value="Glyco_trans_28_C"/>
</dbReference>
<dbReference type="RefSeq" id="WP_102965605.1">
    <property type="nucleotide sequence ID" value="NZ_POSK01000002.1"/>
</dbReference>
<dbReference type="PANTHER" id="PTHR43415">
    <property type="entry name" value="SPERMIDINE N(1)-ACETYLTRANSFERASE"/>
    <property type="match status" value="1"/>
</dbReference>
<evidence type="ECO:0000256" key="2">
    <source>
        <dbReference type="PIRSR" id="PIRSR620023-2"/>
    </source>
</evidence>
<evidence type="ECO:0000256" key="1">
    <source>
        <dbReference type="PIRSR" id="PIRSR620023-1"/>
    </source>
</evidence>
<reference evidence="4 5" key="1">
    <citation type="submission" date="2018-01" db="EMBL/GenBank/DDBJ databases">
        <title>Draft genome sequences of six Vibrio diazotrophicus strains isolated from deep-sea sediments of the Baltic Sea.</title>
        <authorList>
            <person name="Castillo D."/>
            <person name="Vandieken V."/>
            <person name="Chiang O."/>
            <person name="Middelboe M."/>
        </authorList>
    </citation>
    <scope>NUCLEOTIDE SEQUENCE [LARGE SCALE GENOMIC DNA]</scope>
    <source>
        <strain evidence="4 5">60.27F</strain>
    </source>
</reference>
<dbReference type="Gene3D" id="3.40.630.30">
    <property type="match status" value="1"/>
</dbReference>
<accession>A0A2J8I7F5</accession>
<protein>
    <submittedName>
        <fullName evidence="4">UDP-2,4-diacetamido-2,4, 6-trideoxy-beta-L-altropyranose hydrolase</fullName>
    </submittedName>
</protein>
<feature type="domain" description="N-acetyltransferase" evidence="3">
    <location>
        <begin position="359"/>
        <end position="501"/>
    </location>
</feature>
<evidence type="ECO:0000313" key="4">
    <source>
        <dbReference type="EMBL" id="PNI06414.1"/>
    </source>
</evidence>
<dbReference type="SUPFAM" id="SSF55729">
    <property type="entry name" value="Acyl-CoA N-acyltransferases (Nat)"/>
    <property type="match status" value="1"/>
</dbReference>
<dbReference type="OrthoDB" id="9788924at2"/>
<feature type="active site" description="Proton acceptor" evidence="1">
    <location>
        <position position="17"/>
    </location>
</feature>
<evidence type="ECO:0000313" key="5">
    <source>
        <dbReference type="Proteomes" id="UP000236449"/>
    </source>
</evidence>
<dbReference type="Proteomes" id="UP000236449">
    <property type="component" value="Unassembled WGS sequence"/>
</dbReference>
<feature type="binding site" evidence="2">
    <location>
        <position position="269"/>
    </location>
    <ligand>
        <name>substrate</name>
    </ligand>
</feature>
<dbReference type="GO" id="GO:0016758">
    <property type="term" value="F:hexosyltransferase activity"/>
    <property type="evidence" value="ECO:0007669"/>
    <property type="project" value="InterPro"/>
</dbReference>
<keyword evidence="4" id="KW-0378">Hydrolase</keyword>
<dbReference type="AlphaFoldDB" id="A0A2J8I7F5"/>
<dbReference type="GO" id="GO:0016787">
    <property type="term" value="F:hydrolase activity"/>
    <property type="evidence" value="ECO:0007669"/>
    <property type="project" value="UniProtKB-KW"/>
</dbReference>
<dbReference type="Pfam" id="PF13302">
    <property type="entry name" value="Acetyltransf_3"/>
    <property type="match status" value="1"/>
</dbReference>
<dbReference type="GO" id="GO:0016747">
    <property type="term" value="F:acyltransferase activity, transferring groups other than amino-acyl groups"/>
    <property type="evidence" value="ECO:0007669"/>
    <property type="project" value="InterPro"/>
</dbReference>
<dbReference type="Gene3D" id="3.40.50.11190">
    <property type="match status" value="1"/>
</dbReference>
<dbReference type="SUPFAM" id="SSF53756">
    <property type="entry name" value="UDP-Glycosyltransferase/glycogen phosphorylase"/>
    <property type="match status" value="1"/>
</dbReference>
<dbReference type="Gene3D" id="3.40.50.2000">
    <property type="entry name" value="Glycogen Phosphorylase B"/>
    <property type="match status" value="1"/>
</dbReference>
<evidence type="ECO:0000259" key="3">
    <source>
        <dbReference type="PROSITE" id="PS51186"/>
    </source>
</evidence>
<gene>
    <name evidence="4" type="primary">pseG</name>
    <name evidence="4" type="ORF">C1N32_05320</name>
</gene>
<dbReference type="InterPro" id="IPR000182">
    <property type="entry name" value="GNAT_dom"/>
</dbReference>
<dbReference type="NCBIfam" id="TIGR03590">
    <property type="entry name" value="PseG"/>
    <property type="match status" value="1"/>
</dbReference>
<organism evidence="4 5">
    <name type="scientific">Vibrio diazotrophicus</name>
    <dbReference type="NCBI Taxonomy" id="685"/>
    <lineage>
        <taxon>Bacteria</taxon>
        <taxon>Pseudomonadati</taxon>
        <taxon>Pseudomonadota</taxon>
        <taxon>Gammaproteobacteria</taxon>
        <taxon>Vibrionales</taxon>
        <taxon>Vibrionaceae</taxon>
        <taxon>Vibrio</taxon>
    </lineage>
</organism>
<sequence>MRVVIRADASVWIGSGHIMRCLVLADALKSLGHEVIFACLPLEGNLFSIIEQRGFPILQLSLPENPIAIQHDADYSAWLQRPQEQDAADFISNINHADLVVTDHYAIDHIWQDKVREALQCKLVALDDLRRIHSADLVIDQTLGRKSNDYPTCERVLAGTSYALLSPQFVKYRNRAFCRKMSGNIPRILISMGGVDLPNATSQVINAVVGTYRANFTVLLSPRSPHYQQVKTMCEQIPNVTHLDFSNNMAELMLDHDCAIGAPGTTSWERACLGLPNIVIPLAENQRETSIQLEAAGAALVVQLNEIDSGLVDKLTLITTSWPQYVDANLRICDGLGANRVVSEMVNLCHPLQKIENQYKLVPASIDDISIVYEWQRHPNTRRFALNPNVPSWEEHLAWMNAKLKSHNDFFYMICEISTGSKVGVVRLDKSGQDYVISIFIDPFRYGKGIATEALRLVDTRHSDLVIKATVLKDNQASQKLFLNAKYRRLTSETFIREPRN</sequence>
<dbReference type="InterPro" id="IPR016181">
    <property type="entry name" value="Acyl_CoA_acyltransferase"/>
</dbReference>
<dbReference type="Pfam" id="PF04101">
    <property type="entry name" value="Glyco_tran_28_C"/>
    <property type="match status" value="1"/>
</dbReference>
<dbReference type="EMBL" id="POSK01000002">
    <property type="protein sequence ID" value="PNI06414.1"/>
    <property type="molecule type" value="Genomic_DNA"/>
</dbReference>